<keyword evidence="19" id="KW-1185">Reference proteome</keyword>
<keyword evidence="5" id="KW-0274">FAD</keyword>
<dbReference type="Pfam" id="PF05199">
    <property type="entry name" value="GMC_oxred_C"/>
    <property type="match status" value="1"/>
</dbReference>
<dbReference type="RefSeq" id="WP_345679263.1">
    <property type="nucleotide sequence ID" value="NZ_BAABHS010000029.1"/>
</dbReference>
<evidence type="ECO:0000256" key="1">
    <source>
        <dbReference type="ARBA" id="ARBA00001974"/>
    </source>
</evidence>
<keyword evidence="10" id="KW-0413">Isomerase</keyword>
<evidence type="ECO:0000313" key="19">
    <source>
        <dbReference type="Proteomes" id="UP001500466"/>
    </source>
</evidence>
<dbReference type="EC" id="5.3.3.1" evidence="11"/>
<keyword evidence="9" id="KW-0753">Steroid metabolism</keyword>
<evidence type="ECO:0000256" key="2">
    <source>
        <dbReference type="ARBA" id="ARBA00010790"/>
    </source>
</evidence>
<dbReference type="EMBL" id="BAABHS010000029">
    <property type="protein sequence ID" value="GAA4985029.1"/>
    <property type="molecule type" value="Genomic_DNA"/>
</dbReference>
<evidence type="ECO:0000256" key="3">
    <source>
        <dbReference type="ARBA" id="ARBA00022548"/>
    </source>
</evidence>
<dbReference type="Gene3D" id="3.50.50.60">
    <property type="entry name" value="FAD/NAD(P)-binding domain"/>
    <property type="match status" value="1"/>
</dbReference>
<evidence type="ECO:0000313" key="18">
    <source>
        <dbReference type="EMBL" id="GAA4985029.1"/>
    </source>
</evidence>
<comment type="similarity">
    <text evidence="2">Belongs to the GMC oxidoreductase family.</text>
</comment>
<keyword evidence="7" id="KW-0443">Lipid metabolism</keyword>
<sequence>MEATHERADVVIVGSGYGGAITALRLAEAGVRCVLIERGRRWPVTPAGDTFTTQVAPDGRAAWLDTKSPLSEAVFDKYTGILESFEGEGTTVLAAAGYGGASLTSNGTMIEPLPRLFRDAFGDSLDYDEMHERWYPEARSLIGCSPIPDELYASPFYESARTFADQAAKAGLSVEKVALAVDWDAIRGEADGTRVMAELLGLNLFGVNSGAQRSLDRTLLARAEATLRVDVRTLTDVTGVHPDGAGYRVEYRRIDETGRVLGRGSLTARHLILSAGSLGTTRMLVRARGTGALPDLDASVGSMIGNSELVTIRTGMPENNPGQGGPSAILVRDTENPHAPTAMLNFPWVDAPPGVGAIAAIGASPSPPAGSYRYDADSGEVRMTWPVDDPRVRRMTDAMHATLDKLNAANPGTRTELTISGASGNTVGGVPLGLACDTAGRLHGYRNLYVVDGSLLHGSSAGVPPALTVSAVAARCAARIVPTIAADTGRYGG</sequence>
<dbReference type="Pfam" id="PF01494">
    <property type="entry name" value="FAD_binding_3"/>
    <property type="match status" value="1"/>
</dbReference>
<dbReference type="Gene3D" id="3.30.410.10">
    <property type="entry name" value="Cholesterol Oxidase, domain 2"/>
    <property type="match status" value="1"/>
</dbReference>
<reference evidence="19" key="1">
    <citation type="journal article" date="2019" name="Int. J. Syst. Evol. Microbiol.">
        <title>The Global Catalogue of Microorganisms (GCM) 10K type strain sequencing project: providing services to taxonomists for standard genome sequencing and annotation.</title>
        <authorList>
            <consortium name="The Broad Institute Genomics Platform"/>
            <consortium name="The Broad Institute Genome Sequencing Center for Infectious Disease"/>
            <person name="Wu L."/>
            <person name="Ma J."/>
        </authorList>
    </citation>
    <scope>NUCLEOTIDE SEQUENCE [LARGE SCALE GENOMIC DNA]</scope>
    <source>
        <strain evidence="19">JCM 17986</strain>
    </source>
</reference>
<evidence type="ECO:0000256" key="14">
    <source>
        <dbReference type="ARBA" id="ARBA00049744"/>
    </source>
</evidence>
<dbReference type="InterPro" id="IPR052542">
    <property type="entry name" value="Cholesterol_Oxidase"/>
</dbReference>
<dbReference type="SUPFAM" id="SSF51905">
    <property type="entry name" value="FAD/NAD(P)-binding domain"/>
    <property type="match status" value="1"/>
</dbReference>
<evidence type="ECO:0000256" key="4">
    <source>
        <dbReference type="ARBA" id="ARBA00022630"/>
    </source>
</evidence>
<dbReference type="SUPFAM" id="SSF54373">
    <property type="entry name" value="FAD-linked reductases, C-terminal domain"/>
    <property type="match status" value="1"/>
</dbReference>
<dbReference type="PANTHER" id="PTHR47470:SF1">
    <property type="entry name" value="FAD-DEPENDENT OXIDOREDUCTASE 2 FAD BINDING DOMAIN-CONTAINING PROTEIN"/>
    <property type="match status" value="1"/>
</dbReference>
<evidence type="ECO:0000256" key="11">
    <source>
        <dbReference type="ARBA" id="ARBA00038856"/>
    </source>
</evidence>
<keyword evidence="3" id="KW-0153">Cholesterol metabolism</keyword>
<accession>A0ABP9I1D6</accession>
<comment type="cofactor">
    <cofactor evidence="1">
        <name>FAD</name>
        <dbReference type="ChEBI" id="CHEBI:57692"/>
    </cofactor>
</comment>
<dbReference type="PANTHER" id="PTHR47470">
    <property type="entry name" value="CHOLESTEROL OXIDASE"/>
    <property type="match status" value="1"/>
</dbReference>
<evidence type="ECO:0000256" key="7">
    <source>
        <dbReference type="ARBA" id="ARBA00023098"/>
    </source>
</evidence>
<comment type="pathway">
    <text evidence="12">Steroid metabolism; cholesterol degradation.</text>
</comment>
<evidence type="ECO:0000256" key="6">
    <source>
        <dbReference type="ARBA" id="ARBA00023002"/>
    </source>
</evidence>
<evidence type="ECO:0000256" key="10">
    <source>
        <dbReference type="ARBA" id="ARBA00023235"/>
    </source>
</evidence>
<dbReference type="InterPro" id="IPR007867">
    <property type="entry name" value="GMC_OxRtase_C"/>
</dbReference>
<feature type="domain" description="Glucose-methanol-choline oxidoreductase C-terminal" evidence="17">
    <location>
        <begin position="383"/>
        <end position="473"/>
    </location>
</feature>
<feature type="domain" description="FAD-binding" evidence="16">
    <location>
        <begin position="8"/>
        <end position="51"/>
    </location>
</feature>
<keyword evidence="4" id="KW-0285">Flavoprotein</keyword>
<gene>
    <name evidence="18" type="ORF">GCM10023205_64140</name>
</gene>
<keyword evidence="6" id="KW-0560">Oxidoreductase</keyword>
<evidence type="ECO:0000256" key="15">
    <source>
        <dbReference type="ARBA" id="ARBA00049778"/>
    </source>
</evidence>
<evidence type="ECO:0000259" key="17">
    <source>
        <dbReference type="Pfam" id="PF05199"/>
    </source>
</evidence>
<evidence type="ECO:0000256" key="13">
    <source>
        <dbReference type="ARBA" id="ARBA00049723"/>
    </source>
</evidence>
<dbReference type="InterPro" id="IPR002938">
    <property type="entry name" value="FAD-bd"/>
</dbReference>
<name>A0ABP9I1D6_9ACTN</name>
<proteinExistence type="inferred from homology"/>
<organism evidence="18 19">
    <name type="scientific">Yinghuangia aomiensis</name>
    <dbReference type="NCBI Taxonomy" id="676205"/>
    <lineage>
        <taxon>Bacteria</taxon>
        <taxon>Bacillati</taxon>
        <taxon>Actinomycetota</taxon>
        <taxon>Actinomycetes</taxon>
        <taxon>Kitasatosporales</taxon>
        <taxon>Streptomycetaceae</taxon>
        <taxon>Yinghuangia</taxon>
    </lineage>
</organism>
<comment type="caution">
    <text evidence="18">The sequence shown here is derived from an EMBL/GenBank/DDBJ whole genome shotgun (WGS) entry which is preliminary data.</text>
</comment>
<protein>
    <recommendedName>
        <fullName evidence="14">Cholesterol oxidase</fullName>
        <ecNumber evidence="13">1.1.3.6</ecNumber>
        <ecNumber evidence="11">5.3.3.1</ecNumber>
    </recommendedName>
    <alternativeName>
        <fullName evidence="15">Cholesterol isomerase</fullName>
    </alternativeName>
</protein>
<evidence type="ECO:0000256" key="9">
    <source>
        <dbReference type="ARBA" id="ARBA00023221"/>
    </source>
</evidence>
<dbReference type="Proteomes" id="UP001500466">
    <property type="component" value="Unassembled WGS sequence"/>
</dbReference>
<dbReference type="InterPro" id="IPR036188">
    <property type="entry name" value="FAD/NAD-bd_sf"/>
</dbReference>
<evidence type="ECO:0000256" key="5">
    <source>
        <dbReference type="ARBA" id="ARBA00022827"/>
    </source>
</evidence>
<evidence type="ECO:0000256" key="12">
    <source>
        <dbReference type="ARBA" id="ARBA00049645"/>
    </source>
</evidence>
<dbReference type="EC" id="1.1.3.6" evidence="13"/>
<evidence type="ECO:0000256" key="8">
    <source>
        <dbReference type="ARBA" id="ARBA00023166"/>
    </source>
</evidence>
<keyword evidence="8" id="KW-1207">Sterol metabolism</keyword>
<evidence type="ECO:0000259" key="16">
    <source>
        <dbReference type="Pfam" id="PF01494"/>
    </source>
</evidence>